<evidence type="ECO:0000259" key="1">
    <source>
        <dbReference type="Pfam" id="PF22936"/>
    </source>
</evidence>
<comment type="caution">
    <text evidence="2">The sequence shown here is derived from an EMBL/GenBank/DDBJ whole genome shotgun (WGS) entry which is preliminary data.</text>
</comment>
<organism evidence="2 3">
    <name type="scientific">Mycena citricolor</name>
    <dbReference type="NCBI Taxonomy" id="2018698"/>
    <lineage>
        <taxon>Eukaryota</taxon>
        <taxon>Fungi</taxon>
        <taxon>Dikarya</taxon>
        <taxon>Basidiomycota</taxon>
        <taxon>Agaricomycotina</taxon>
        <taxon>Agaricomycetes</taxon>
        <taxon>Agaricomycetidae</taxon>
        <taxon>Agaricales</taxon>
        <taxon>Marasmiineae</taxon>
        <taxon>Mycenaceae</taxon>
        <taxon>Mycena</taxon>
    </lineage>
</organism>
<feature type="domain" description="Retrovirus-related Pol polyprotein from transposon TNT 1-94-like beta-barrel" evidence="1">
    <location>
        <begin position="13"/>
        <end position="93"/>
    </location>
</feature>
<evidence type="ECO:0000313" key="2">
    <source>
        <dbReference type="EMBL" id="CAK5269963.1"/>
    </source>
</evidence>
<sequence>MAYETKPLGPDSWLLDSAASVHISDNKSLFSSYESLKNHKIIGIGSRSAEGQGTVQLVFEVRGRTTNVTLERVLYLPSSPYNIISLGKLHRAGHRVDFPLGGPKVAVYSEQGVKIMQGRNIDNIYALENVTPKISPPTNDHVLTVIGWLPDMLCTSSVRAYFCAFYRVYS</sequence>
<dbReference type="EMBL" id="CAVNYO010000158">
    <property type="protein sequence ID" value="CAK5269963.1"/>
    <property type="molecule type" value="Genomic_DNA"/>
</dbReference>
<accession>A0AAD2JZ66</accession>
<dbReference type="InterPro" id="IPR054722">
    <property type="entry name" value="PolX-like_BBD"/>
</dbReference>
<reference evidence="2" key="1">
    <citation type="submission" date="2023-11" db="EMBL/GenBank/DDBJ databases">
        <authorList>
            <person name="De Vega J J."/>
            <person name="De Vega J J."/>
        </authorList>
    </citation>
    <scope>NUCLEOTIDE SEQUENCE</scope>
</reference>
<keyword evidence="3" id="KW-1185">Reference proteome</keyword>
<name>A0AAD2JZ66_9AGAR</name>
<protein>
    <recommendedName>
        <fullName evidence="1">Retrovirus-related Pol polyprotein from transposon TNT 1-94-like beta-barrel domain-containing protein</fullName>
    </recommendedName>
</protein>
<dbReference type="Pfam" id="PF22936">
    <property type="entry name" value="Pol_BBD"/>
    <property type="match status" value="1"/>
</dbReference>
<dbReference type="AlphaFoldDB" id="A0AAD2JZ66"/>
<evidence type="ECO:0000313" key="3">
    <source>
        <dbReference type="Proteomes" id="UP001295794"/>
    </source>
</evidence>
<proteinExistence type="predicted"/>
<dbReference type="Proteomes" id="UP001295794">
    <property type="component" value="Unassembled WGS sequence"/>
</dbReference>
<gene>
    <name evidence="2" type="ORF">MYCIT1_LOCUS14082</name>
</gene>